<organism evidence="1">
    <name type="scientific">Rhizophora mucronata</name>
    <name type="common">Asiatic mangrove</name>
    <dbReference type="NCBI Taxonomy" id="61149"/>
    <lineage>
        <taxon>Eukaryota</taxon>
        <taxon>Viridiplantae</taxon>
        <taxon>Streptophyta</taxon>
        <taxon>Embryophyta</taxon>
        <taxon>Tracheophyta</taxon>
        <taxon>Spermatophyta</taxon>
        <taxon>Magnoliopsida</taxon>
        <taxon>eudicotyledons</taxon>
        <taxon>Gunneridae</taxon>
        <taxon>Pentapetalae</taxon>
        <taxon>rosids</taxon>
        <taxon>fabids</taxon>
        <taxon>Malpighiales</taxon>
        <taxon>Rhizophoraceae</taxon>
        <taxon>Rhizophora</taxon>
    </lineage>
</organism>
<sequence length="31" mass="3543">MHIVQNAIPIKFCRSAPSYGFENLSLMSKIF</sequence>
<accession>A0A2P2NBA4</accession>
<dbReference type="AlphaFoldDB" id="A0A2P2NBA4"/>
<name>A0A2P2NBA4_RHIMU</name>
<reference evidence="1" key="1">
    <citation type="submission" date="2018-02" db="EMBL/GenBank/DDBJ databases">
        <title>Rhizophora mucronata_Transcriptome.</title>
        <authorList>
            <person name="Meera S.P."/>
            <person name="Sreeshan A."/>
            <person name="Augustine A."/>
        </authorList>
    </citation>
    <scope>NUCLEOTIDE SEQUENCE</scope>
    <source>
        <tissue evidence="1">Leaf</tissue>
    </source>
</reference>
<dbReference type="EMBL" id="GGEC01059271">
    <property type="protein sequence ID" value="MBX39755.1"/>
    <property type="molecule type" value="Transcribed_RNA"/>
</dbReference>
<evidence type="ECO:0000313" key="1">
    <source>
        <dbReference type="EMBL" id="MBX39755.1"/>
    </source>
</evidence>
<proteinExistence type="predicted"/>
<protein>
    <submittedName>
        <fullName evidence="1">Uncharacterized protein</fullName>
    </submittedName>
</protein>